<dbReference type="SUPFAM" id="SSF55347">
    <property type="entry name" value="Glyceraldehyde-3-phosphate dehydrogenase-like, C-terminal domain"/>
    <property type="match status" value="1"/>
</dbReference>
<dbReference type="Pfam" id="PF02894">
    <property type="entry name" value="GFO_IDH_MocA_C"/>
    <property type="match status" value="1"/>
</dbReference>
<dbReference type="Pfam" id="PF01408">
    <property type="entry name" value="GFO_IDH_MocA"/>
    <property type="match status" value="1"/>
</dbReference>
<dbReference type="InterPro" id="IPR036291">
    <property type="entry name" value="NAD(P)-bd_dom_sf"/>
</dbReference>
<accession>A0A075GAK9</accession>
<name>A0A075GAK9_9EURY</name>
<dbReference type="AlphaFoldDB" id="A0A075GAK9"/>
<dbReference type="InterPro" id="IPR004104">
    <property type="entry name" value="Gfo/Idh/MocA-like_OxRdtase_C"/>
</dbReference>
<evidence type="ECO:0000259" key="2">
    <source>
        <dbReference type="Pfam" id="PF02894"/>
    </source>
</evidence>
<evidence type="ECO:0000259" key="1">
    <source>
        <dbReference type="Pfam" id="PF01408"/>
    </source>
</evidence>
<dbReference type="GO" id="GO:0000166">
    <property type="term" value="F:nucleotide binding"/>
    <property type="evidence" value="ECO:0007669"/>
    <property type="project" value="InterPro"/>
</dbReference>
<feature type="domain" description="Gfo/Idh/MocA-like oxidoreductase C-terminal" evidence="2">
    <location>
        <begin position="186"/>
        <end position="476"/>
    </location>
</feature>
<dbReference type="EMBL" id="KF900542">
    <property type="protein sequence ID" value="AIE98717.1"/>
    <property type="molecule type" value="Genomic_DNA"/>
</dbReference>
<dbReference type="PANTHER" id="PTHR43377:SF2">
    <property type="entry name" value="BINDING ROSSMANN FOLD OXIDOREDUCTASE, PUTATIVE (AFU_ORTHOLOGUE AFUA_4G00560)-RELATED"/>
    <property type="match status" value="1"/>
</dbReference>
<dbReference type="SUPFAM" id="SSF51735">
    <property type="entry name" value="NAD(P)-binding Rossmann-fold domains"/>
    <property type="match status" value="1"/>
</dbReference>
<dbReference type="InterPro" id="IPR051450">
    <property type="entry name" value="Gfo/Idh/MocA_Oxidoreductases"/>
</dbReference>
<evidence type="ECO:0000313" key="3">
    <source>
        <dbReference type="EMBL" id="AIE98717.1"/>
    </source>
</evidence>
<protein>
    <submittedName>
        <fullName evidence="3">Oxidoreductase domain-containing protein</fullName>
    </submittedName>
</protein>
<feature type="domain" description="Gfo/Idh/MocA-like oxidoreductase N-terminal" evidence="1">
    <location>
        <begin position="53"/>
        <end position="172"/>
    </location>
</feature>
<dbReference type="PANTHER" id="PTHR43377">
    <property type="entry name" value="BILIVERDIN REDUCTASE A"/>
    <property type="match status" value="1"/>
</dbReference>
<dbReference type="Gene3D" id="3.30.360.10">
    <property type="entry name" value="Dihydrodipicolinate Reductase, domain 2"/>
    <property type="match status" value="1"/>
</dbReference>
<dbReference type="InterPro" id="IPR000683">
    <property type="entry name" value="Gfo/Idh/MocA-like_OxRdtase_N"/>
</dbReference>
<dbReference type="Gene3D" id="3.40.50.720">
    <property type="entry name" value="NAD(P)-binding Rossmann-like Domain"/>
    <property type="match status" value="1"/>
</dbReference>
<proteinExistence type="predicted"/>
<organism evidence="3">
    <name type="scientific">uncultured marine group II/III euryarchaeote KM3_07_G11</name>
    <dbReference type="NCBI Taxonomy" id="1457840"/>
    <lineage>
        <taxon>Archaea</taxon>
        <taxon>Methanobacteriati</taxon>
        <taxon>Methanobacteriota</taxon>
        <taxon>environmental samples</taxon>
    </lineage>
</organism>
<reference evidence="3" key="1">
    <citation type="journal article" date="2014" name="Genome Biol. Evol.">
        <title>Pangenome evidence for extensive interdomain horizontal transfer affecting lineage core and shell genes in uncultured planktonic thaumarchaeota and euryarchaeota.</title>
        <authorList>
            <person name="Deschamps P."/>
            <person name="Zivanovic Y."/>
            <person name="Moreira D."/>
            <person name="Rodriguez-Valera F."/>
            <person name="Lopez-Garcia P."/>
        </authorList>
    </citation>
    <scope>NUCLEOTIDE SEQUENCE</scope>
</reference>
<sequence length="479" mass="52310">MRAQDTLLLSFLDFLNSVVRGNSLTRSDFSSCVGMNSESGLSHTGIGLSALTAVLVGLGHRSVGYASYCTDHGDELQVVGLAEPNSERLARYAAKWGIPSENCFTSAAELAAAVKFADVAINGTMDDIHVETTIPLLEAGYDVLLEKPIARNAVELRELADVAERTGRKVVICHVLRHAPFYVAIKEKITAGEIGDIMHIHTTENVSYHHMAVGFVRGKWNRRAVNPMLLAKCCHDLDLLCWFKSGTEPTKVASFGGHHFFTEENAPAGSGTHCHDCEIERDCQYSALRHHIENGWWPFYAFAGEPSYEAGAGGDGDGDENEIIAVADQKREFLESSDYSRCVWKCDNDVVDRQSIIVEFEDGSVATHDMVTNSARATRRLQITGTKGEIEGDMISGRIVIRKPAATQGEEWSEEVYSTLEGGDMHGGGDLRLVADFVKVVRGEVPSLSTTELSDSINSHLIAFAADEAMLNSKVIELN</sequence>